<keyword evidence="1" id="KW-0472">Membrane</keyword>
<sequence length="132" mass="13912">MAEGSGPPERTSALEWVFALLGAAIIAATVGFMVRHGLTHPATAPDVVVVPGPPTRVSQGYLVQFTALNRGNSTAANLTIKGSLTDGDRTIETSEVTFDYLPQRASRSGGLFFREDPARHKLSVTAGGYVTP</sequence>
<name>A0ABV6CK87_9RHOB</name>
<dbReference type="RefSeq" id="WP_265507011.1">
    <property type="nucleotide sequence ID" value="NZ_JAOTBE010000022.1"/>
</dbReference>
<reference evidence="2 3" key="1">
    <citation type="submission" date="2024-09" db="EMBL/GenBank/DDBJ databases">
        <authorList>
            <person name="Sun Q."/>
            <person name="Mori K."/>
        </authorList>
    </citation>
    <scope>NUCLEOTIDE SEQUENCE [LARGE SCALE GENOMIC DNA]</scope>
    <source>
        <strain evidence="2 3">CCM 7904</strain>
    </source>
</reference>
<comment type="caution">
    <text evidence="2">The sequence shown here is derived from an EMBL/GenBank/DDBJ whole genome shotgun (WGS) entry which is preliminary data.</text>
</comment>
<evidence type="ECO:0000256" key="1">
    <source>
        <dbReference type="SAM" id="Phobius"/>
    </source>
</evidence>
<accession>A0ABV6CK87</accession>
<evidence type="ECO:0008006" key="4">
    <source>
        <dbReference type="Google" id="ProtNLM"/>
    </source>
</evidence>
<feature type="transmembrane region" description="Helical" evidence="1">
    <location>
        <begin position="16"/>
        <end position="34"/>
    </location>
</feature>
<gene>
    <name evidence="2" type="ORF">ACFFIZ_12810</name>
</gene>
<dbReference type="Proteomes" id="UP001589795">
    <property type="component" value="Unassembled WGS sequence"/>
</dbReference>
<keyword evidence="1" id="KW-1133">Transmembrane helix</keyword>
<proteinExistence type="predicted"/>
<protein>
    <recommendedName>
        <fullName evidence="4">TIGR02588 family protein</fullName>
    </recommendedName>
</protein>
<keyword evidence="1" id="KW-0812">Transmembrane</keyword>
<evidence type="ECO:0000313" key="3">
    <source>
        <dbReference type="Proteomes" id="UP001589795"/>
    </source>
</evidence>
<keyword evidence="3" id="KW-1185">Reference proteome</keyword>
<dbReference type="EMBL" id="JBHLWQ010000119">
    <property type="protein sequence ID" value="MFC0201162.1"/>
    <property type="molecule type" value="Genomic_DNA"/>
</dbReference>
<organism evidence="2 3">
    <name type="scientific">Paracoccus rhizosphaerae</name>
    <dbReference type="NCBI Taxonomy" id="1133347"/>
    <lineage>
        <taxon>Bacteria</taxon>
        <taxon>Pseudomonadati</taxon>
        <taxon>Pseudomonadota</taxon>
        <taxon>Alphaproteobacteria</taxon>
        <taxon>Rhodobacterales</taxon>
        <taxon>Paracoccaceae</taxon>
        <taxon>Paracoccus</taxon>
    </lineage>
</organism>
<evidence type="ECO:0000313" key="2">
    <source>
        <dbReference type="EMBL" id="MFC0201162.1"/>
    </source>
</evidence>